<dbReference type="InterPro" id="IPR013217">
    <property type="entry name" value="Methyltransf_12"/>
</dbReference>
<dbReference type="PANTHER" id="PTHR43464">
    <property type="entry name" value="METHYLTRANSFERASE"/>
    <property type="match status" value="1"/>
</dbReference>
<feature type="domain" description="Methyltransferase type 12" evidence="5">
    <location>
        <begin position="90"/>
        <end position="188"/>
    </location>
</feature>
<dbReference type="OrthoDB" id="9816564at2"/>
<dbReference type="AlphaFoldDB" id="A0A4Z0C3W7"/>
<keyword evidence="4" id="KW-0175">Coiled coil</keyword>
<evidence type="ECO:0000256" key="2">
    <source>
        <dbReference type="ARBA" id="ARBA00022679"/>
    </source>
</evidence>
<evidence type="ECO:0000313" key="6">
    <source>
        <dbReference type="EMBL" id="TFZ05158.1"/>
    </source>
</evidence>
<proteinExistence type="predicted"/>
<feature type="coiled-coil region" evidence="4">
    <location>
        <begin position="555"/>
        <end position="582"/>
    </location>
</feature>
<keyword evidence="7" id="KW-1185">Reference proteome</keyword>
<evidence type="ECO:0000259" key="5">
    <source>
        <dbReference type="Pfam" id="PF08242"/>
    </source>
</evidence>
<evidence type="ECO:0000313" key="7">
    <source>
        <dbReference type="Proteomes" id="UP000298180"/>
    </source>
</evidence>
<dbReference type="Proteomes" id="UP000298180">
    <property type="component" value="Unassembled WGS sequence"/>
</dbReference>
<keyword evidence="2 6" id="KW-0808">Transferase</keyword>
<dbReference type="Gene3D" id="3.40.50.150">
    <property type="entry name" value="Vaccinia Virus protein VP39"/>
    <property type="match status" value="1"/>
</dbReference>
<dbReference type="Pfam" id="PF08242">
    <property type="entry name" value="Methyltransf_12"/>
    <property type="match status" value="1"/>
</dbReference>
<name>A0A4Z0C3W7_9BURK</name>
<reference evidence="6 7" key="1">
    <citation type="submission" date="2019-03" db="EMBL/GenBank/DDBJ databases">
        <title>Ramlibacter henchirensis DSM 14656, whole genome shotgun sequence.</title>
        <authorList>
            <person name="Zhang X."/>
            <person name="Feng G."/>
            <person name="Zhu H."/>
        </authorList>
    </citation>
    <scope>NUCLEOTIDE SEQUENCE [LARGE SCALE GENOMIC DNA]</scope>
    <source>
        <strain evidence="6 7">DSM 14656</strain>
    </source>
</reference>
<dbReference type="RefSeq" id="WP_135261239.1">
    <property type="nucleotide sequence ID" value="NZ_SMLM01000001.1"/>
</dbReference>
<protein>
    <submittedName>
        <fullName evidence="6">Class I SAM-dependent methyltransferase</fullName>
    </submittedName>
</protein>
<evidence type="ECO:0000256" key="1">
    <source>
        <dbReference type="ARBA" id="ARBA00022603"/>
    </source>
</evidence>
<dbReference type="SUPFAM" id="SSF53335">
    <property type="entry name" value="S-adenosyl-L-methionine-dependent methyltransferases"/>
    <property type="match status" value="1"/>
</dbReference>
<dbReference type="InterPro" id="IPR029063">
    <property type="entry name" value="SAM-dependent_MTases_sf"/>
</dbReference>
<keyword evidence="3" id="KW-0949">S-adenosyl-L-methionine</keyword>
<dbReference type="GO" id="GO:0032259">
    <property type="term" value="P:methylation"/>
    <property type="evidence" value="ECO:0007669"/>
    <property type="project" value="UniProtKB-KW"/>
</dbReference>
<dbReference type="PANTHER" id="PTHR43464:SF19">
    <property type="entry name" value="UBIQUINONE BIOSYNTHESIS O-METHYLTRANSFERASE, MITOCHONDRIAL"/>
    <property type="match status" value="1"/>
</dbReference>
<gene>
    <name evidence="6" type="ORF">EZ313_00295</name>
</gene>
<keyword evidence="1 6" id="KW-0489">Methyltransferase</keyword>
<evidence type="ECO:0000256" key="4">
    <source>
        <dbReference type="SAM" id="Coils"/>
    </source>
</evidence>
<accession>A0A4Z0C3W7</accession>
<evidence type="ECO:0000256" key="3">
    <source>
        <dbReference type="ARBA" id="ARBA00022691"/>
    </source>
</evidence>
<dbReference type="CDD" id="cd02440">
    <property type="entry name" value="AdoMet_MTases"/>
    <property type="match status" value="1"/>
</dbReference>
<dbReference type="GO" id="GO:0008168">
    <property type="term" value="F:methyltransferase activity"/>
    <property type="evidence" value="ECO:0007669"/>
    <property type="project" value="UniProtKB-KW"/>
</dbReference>
<organism evidence="6 7">
    <name type="scientific">Ramlibacter henchirensis</name>
    <dbReference type="NCBI Taxonomy" id="204072"/>
    <lineage>
        <taxon>Bacteria</taxon>
        <taxon>Pseudomonadati</taxon>
        <taxon>Pseudomonadota</taxon>
        <taxon>Betaproteobacteria</taxon>
        <taxon>Burkholderiales</taxon>
        <taxon>Comamonadaceae</taxon>
        <taxon>Ramlibacter</taxon>
    </lineage>
</organism>
<dbReference type="EMBL" id="SMLM01000001">
    <property type="protein sequence ID" value="TFZ05158.1"/>
    <property type="molecule type" value="Genomic_DNA"/>
</dbReference>
<sequence length="624" mass="68567">MKALLERAGYRQDAGSLVWSAPGYAGIPYSDGDEVENSLAAAIREAQDVSVLSPELRRRIHDWPSRYHLSSARSNLLRPFQSSLAGKEVLEIGAGCGAITRYLGEAGAGVLALEGSLRRAGIARSRTRGLANVEVLAETFDDFRLEHRFDVVTLIGVLEYANLYVGGADPFLAMLRRARSLLKPDGRLLLAIENKVGLKYFAGAREDHVGIVGYGIEDRYTDDGPRTFGHVELKQLLTRAGFNASSLFSPLPDYKLPVAVIGQEGWDCREFDAGILAAQTARHDPQLPDGLAFAPELAWPPLCVNGLGQGLSNSHLVVAFAEGEPARSNVLAHYYSTNRVPHFCKETRFELGGDGRIDVVVDLLGPPAPTQALIRFQPQARSAYAGGRALSLELMRIVTQDGWTPQDVASFMQQYLRMVLALCKQPADTALSPATVLPGSAFDLLPQNIHFGDGGQPVVIDQEWIFNREFTVGWLVFRVLSALVNSVTRFGVSTSFPPSKAAFFLQTYAALGLAVPREQLDAYAEQEAEVQAHISGLPIEMLREWGPQSKVPRRVPSLHEENARLAQELDRSRREIAGMRASRSWRITAPLRLLVLISQGRFHEALHRVKLYAGRALRRVPPGL</sequence>
<comment type="caution">
    <text evidence="6">The sequence shown here is derived from an EMBL/GenBank/DDBJ whole genome shotgun (WGS) entry which is preliminary data.</text>
</comment>